<dbReference type="STRING" id="80972.ENSAOCP00000032154"/>
<reference evidence="1" key="2">
    <citation type="submission" date="2025-08" db="UniProtKB">
        <authorList>
            <consortium name="Ensembl"/>
        </authorList>
    </citation>
    <scope>IDENTIFICATION</scope>
</reference>
<dbReference type="GeneTree" id="ENSGT00940000179758"/>
<organism evidence="1 2">
    <name type="scientific">Amphiprion ocellaris</name>
    <name type="common">Clown anemonefish</name>
    <dbReference type="NCBI Taxonomy" id="80972"/>
    <lineage>
        <taxon>Eukaryota</taxon>
        <taxon>Metazoa</taxon>
        <taxon>Chordata</taxon>
        <taxon>Craniata</taxon>
        <taxon>Vertebrata</taxon>
        <taxon>Euteleostomi</taxon>
        <taxon>Actinopterygii</taxon>
        <taxon>Neopterygii</taxon>
        <taxon>Teleostei</taxon>
        <taxon>Neoteleostei</taxon>
        <taxon>Acanthomorphata</taxon>
        <taxon>Ovalentaria</taxon>
        <taxon>Pomacentridae</taxon>
        <taxon>Amphiprion</taxon>
    </lineage>
</organism>
<evidence type="ECO:0008006" key="3">
    <source>
        <dbReference type="Google" id="ProtNLM"/>
    </source>
</evidence>
<reference evidence="1" key="3">
    <citation type="submission" date="2025-09" db="UniProtKB">
        <authorList>
            <consortium name="Ensembl"/>
        </authorList>
    </citation>
    <scope>IDENTIFICATION</scope>
</reference>
<evidence type="ECO:0000313" key="1">
    <source>
        <dbReference type="Ensembl" id="ENSAOCP00000032154.2"/>
    </source>
</evidence>
<dbReference type="Proteomes" id="UP001501940">
    <property type="component" value="Chromosome 4"/>
</dbReference>
<dbReference type="AlphaFoldDB" id="A0A3Q1D281"/>
<protein>
    <recommendedName>
        <fullName evidence="3">MICOS complex subunit MIC13</fullName>
    </recommendedName>
</protein>
<name>A0A3Q1D281_AMPOC</name>
<proteinExistence type="predicted"/>
<dbReference type="Ensembl" id="ENSAOCT00000028796.2">
    <property type="protein sequence ID" value="ENSAOCP00000032154.2"/>
    <property type="gene ID" value="ENSAOCG00000024305.2"/>
</dbReference>
<evidence type="ECO:0000313" key="2">
    <source>
        <dbReference type="Proteomes" id="UP001501940"/>
    </source>
</evidence>
<keyword evidence="2" id="KW-1185">Reference proteome</keyword>
<accession>A0A3Q1D281</accession>
<reference evidence="1 2" key="1">
    <citation type="submission" date="2022-01" db="EMBL/GenBank/DDBJ databases">
        <title>A chromosome-scale genome assembly of the false clownfish, Amphiprion ocellaris.</title>
        <authorList>
            <person name="Ryu T."/>
        </authorList>
    </citation>
    <scope>NUCLEOTIDE SEQUENCE [LARGE SCALE GENOMIC DNA]</scope>
</reference>
<sequence length="70" mass="7573">MFRKLTAVICVFYSIGIYSKTVCVARITLAPLGSSEQGSQALEKAKAATPPALEKWMKDFGVEAQLPTIP</sequence>